<dbReference type="GO" id="GO:0005737">
    <property type="term" value="C:cytoplasm"/>
    <property type="evidence" value="ECO:0000318"/>
    <property type="project" value="GO_Central"/>
</dbReference>
<dbReference type="GO" id="GO:0097602">
    <property type="term" value="F:cullin family protein binding"/>
    <property type="evidence" value="ECO:0000318"/>
    <property type="project" value="GO_Central"/>
</dbReference>
<evidence type="ECO:0000313" key="6">
    <source>
        <dbReference type="EnsemblPlants" id="Solyc06g009880.2.1"/>
    </source>
</evidence>
<accession>A0A3Q7GQF5</accession>
<dbReference type="InParanoid" id="A0A3Q7GQF5"/>
<dbReference type="Pfam" id="PF03931">
    <property type="entry name" value="Skp1_POZ"/>
    <property type="match status" value="2"/>
</dbReference>
<dbReference type="Gramene" id="Solyc06g009880.2.1">
    <property type="protein sequence ID" value="Solyc06g009880.2.1"/>
    <property type="gene ID" value="Solyc06g009880.2"/>
</dbReference>
<dbReference type="InterPro" id="IPR016072">
    <property type="entry name" value="Skp1_comp_dimer"/>
</dbReference>
<evidence type="ECO:0000256" key="2">
    <source>
        <dbReference type="ARBA" id="ARBA00009993"/>
    </source>
</evidence>
<dbReference type="InterPro" id="IPR016073">
    <property type="entry name" value="Skp1_comp_POZ"/>
</dbReference>
<dbReference type="Gene3D" id="3.30.710.10">
    <property type="entry name" value="Potassium Channel Kv1.1, Chain A"/>
    <property type="match status" value="2"/>
</dbReference>
<dbReference type="STRING" id="4081.A0A3Q7GQF5"/>
<dbReference type="InterPro" id="IPR016897">
    <property type="entry name" value="SKP1"/>
</dbReference>
<dbReference type="Pfam" id="PF01466">
    <property type="entry name" value="Skp1"/>
    <property type="match status" value="2"/>
</dbReference>
<feature type="domain" description="SKP1 component POZ" evidence="5">
    <location>
        <begin position="143"/>
        <end position="200"/>
    </location>
</feature>
<dbReference type="GO" id="GO:0009867">
    <property type="term" value="P:jasmonic acid mediated signaling pathway"/>
    <property type="evidence" value="ECO:0007669"/>
    <property type="project" value="UniProtKB-ARBA"/>
</dbReference>
<dbReference type="Proteomes" id="UP000004994">
    <property type="component" value="Chromosome 6"/>
</dbReference>
<dbReference type="UniPathway" id="UPA00143"/>
<dbReference type="AlphaFoldDB" id="A0A3Q7GQF5"/>
<dbReference type="PaxDb" id="4081-Solyc06g009880.1.1"/>
<evidence type="ECO:0008006" key="8">
    <source>
        <dbReference type="Google" id="ProtNLM"/>
    </source>
</evidence>
<dbReference type="SMR" id="A0A3Q7GQF5"/>
<name>A0A3Q7GQF5_SOLLC</name>
<comment type="pathway">
    <text evidence="1">Protein modification; protein ubiquitination.</text>
</comment>
<dbReference type="FunFam" id="3.30.710.10:FF:000124">
    <property type="entry name" value="Protein CBG09126"/>
    <property type="match status" value="2"/>
</dbReference>
<evidence type="ECO:0000256" key="3">
    <source>
        <dbReference type="ARBA" id="ARBA00022786"/>
    </source>
</evidence>
<feature type="domain" description="SKP1 component dimerisation" evidence="4">
    <location>
        <begin position="100"/>
        <end position="141"/>
    </location>
</feature>
<dbReference type="InterPro" id="IPR036296">
    <property type="entry name" value="SKP1-like_dim_sf"/>
</dbReference>
<evidence type="ECO:0000256" key="1">
    <source>
        <dbReference type="ARBA" id="ARBA00004906"/>
    </source>
</evidence>
<feature type="domain" description="SKP1 component dimerisation" evidence="4">
    <location>
        <begin position="237"/>
        <end position="284"/>
    </location>
</feature>
<evidence type="ECO:0000313" key="7">
    <source>
        <dbReference type="Proteomes" id="UP000004994"/>
    </source>
</evidence>
<organism evidence="6">
    <name type="scientific">Solanum lycopersicum</name>
    <name type="common">Tomato</name>
    <name type="synonym">Lycopersicon esculentum</name>
    <dbReference type="NCBI Taxonomy" id="4081"/>
    <lineage>
        <taxon>Eukaryota</taxon>
        <taxon>Viridiplantae</taxon>
        <taxon>Streptophyta</taxon>
        <taxon>Embryophyta</taxon>
        <taxon>Tracheophyta</taxon>
        <taxon>Spermatophyta</taxon>
        <taxon>Magnoliopsida</taxon>
        <taxon>eudicotyledons</taxon>
        <taxon>Gunneridae</taxon>
        <taxon>Pentapetalae</taxon>
        <taxon>asterids</taxon>
        <taxon>lamiids</taxon>
        <taxon>Solanales</taxon>
        <taxon>Solanaceae</taxon>
        <taxon>Solanoideae</taxon>
        <taxon>Solaneae</taxon>
        <taxon>Solanum</taxon>
        <taxon>Solanum subgen. Lycopersicon</taxon>
    </lineage>
</organism>
<dbReference type="GO" id="GO:0016567">
    <property type="term" value="P:protein ubiquitination"/>
    <property type="evidence" value="ECO:0007669"/>
    <property type="project" value="UniProtKB-UniPathway"/>
</dbReference>
<dbReference type="InterPro" id="IPR011333">
    <property type="entry name" value="SKP1/BTB/POZ_sf"/>
</dbReference>
<evidence type="ECO:0000259" key="4">
    <source>
        <dbReference type="Pfam" id="PF01466"/>
    </source>
</evidence>
<dbReference type="OMA" id="DCTFIPL"/>
<proteinExistence type="inferred from homology"/>
<keyword evidence="7" id="KW-1185">Reference proteome</keyword>
<dbReference type="PANTHER" id="PTHR11165">
    <property type="entry name" value="SKP1"/>
    <property type="match status" value="1"/>
</dbReference>
<dbReference type="GO" id="GO:0031146">
    <property type="term" value="P:SCF-dependent proteasomal ubiquitin-dependent protein catabolic process"/>
    <property type="evidence" value="ECO:0000318"/>
    <property type="project" value="GO_Central"/>
</dbReference>
<protein>
    <recommendedName>
        <fullName evidence="8">SKP1-like protein</fullName>
    </recommendedName>
</protein>
<dbReference type="SUPFAM" id="SSF81382">
    <property type="entry name" value="Skp1 dimerisation domain-like"/>
    <property type="match status" value="2"/>
</dbReference>
<evidence type="ECO:0000259" key="5">
    <source>
        <dbReference type="Pfam" id="PF03931"/>
    </source>
</evidence>
<dbReference type="SUPFAM" id="SSF54695">
    <property type="entry name" value="POZ domain"/>
    <property type="match status" value="2"/>
</dbReference>
<reference evidence="6" key="1">
    <citation type="journal article" date="2012" name="Nature">
        <title>The tomato genome sequence provides insights into fleshy fruit evolution.</title>
        <authorList>
            <consortium name="Tomato Genome Consortium"/>
        </authorList>
    </citation>
    <scope>NUCLEOTIDE SEQUENCE [LARGE SCALE GENOMIC DNA]</scope>
    <source>
        <strain evidence="6">cv. Heinz 1706</strain>
    </source>
</reference>
<feature type="domain" description="SKP1 component POZ" evidence="5">
    <location>
        <begin position="6"/>
        <end position="63"/>
    </location>
</feature>
<reference evidence="6" key="2">
    <citation type="submission" date="2019-01" db="UniProtKB">
        <authorList>
            <consortium name="EnsemblPlants"/>
        </authorList>
    </citation>
    <scope>IDENTIFICATION</scope>
    <source>
        <strain evidence="6">cv. Heinz 1706</strain>
    </source>
</reference>
<sequence>MSSENIITLKTSDNKEFKLEKSVAVKSEVIKSFVQDNDCTFIPLTNVDGKTIEKVINYWKKHSEEGVTEVQLENFDQNFLKMSHAELFDVHLAARYLDDKQLEEVIIQESIDRIKGKTLEEIREVFGIVNDYTPEEEEQVQNIITLKTSDNKEFKLEKSVAVKSEVIKSFVQDNDCTFIPLTNVDGKTIEKMINYWKKHSEEGVTEVQLENFDQNFLKMSHAELFDVHLAARYLDDKQLEEVIIQESIDRINGKTLEEIREVFDIVNDYTPEEEEQVRRENAWAFK</sequence>
<dbReference type="InterPro" id="IPR001232">
    <property type="entry name" value="SKP1-like"/>
</dbReference>
<dbReference type="EnsemblPlants" id="Solyc06g009880.2.1">
    <property type="protein sequence ID" value="Solyc06g009880.2.1"/>
    <property type="gene ID" value="Solyc06g009880.2"/>
</dbReference>
<keyword evidence="3" id="KW-0833">Ubl conjugation pathway</keyword>
<comment type="similarity">
    <text evidence="2">Belongs to the SKP1 family.</text>
</comment>
<dbReference type="SMART" id="SM00512">
    <property type="entry name" value="Skp1"/>
    <property type="match status" value="2"/>
</dbReference>
<dbReference type="GO" id="GO:0005634">
    <property type="term" value="C:nucleus"/>
    <property type="evidence" value="ECO:0000318"/>
    <property type="project" value="GO_Central"/>
</dbReference>